<organism evidence="1 2">
    <name type="scientific">Manihot esculenta</name>
    <name type="common">Cassava</name>
    <name type="synonym">Jatropha manihot</name>
    <dbReference type="NCBI Taxonomy" id="3983"/>
    <lineage>
        <taxon>Eukaryota</taxon>
        <taxon>Viridiplantae</taxon>
        <taxon>Streptophyta</taxon>
        <taxon>Embryophyta</taxon>
        <taxon>Tracheophyta</taxon>
        <taxon>Spermatophyta</taxon>
        <taxon>Magnoliopsida</taxon>
        <taxon>eudicotyledons</taxon>
        <taxon>Gunneridae</taxon>
        <taxon>Pentapetalae</taxon>
        <taxon>rosids</taxon>
        <taxon>fabids</taxon>
        <taxon>Malpighiales</taxon>
        <taxon>Euphorbiaceae</taxon>
        <taxon>Crotonoideae</taxon>
        <taxon>Manihoteae</taxon>
        <taxon>Manihot</taxon>
    </lineage>
</organism>
<reference evidence="2" key="1">
    <citation type="journal article" date="2016" name="Nat. Biotechnol.">
        <title>Sequencing wild and cultivated cassava and related species reveals extensive interspecific hybridization and genetic diversity.</title>
        <authorList>
            <person name="Bredeson J.V."/>
            <person name="Lyons J.B."/>
            <person name="Prochnik S.E."/>
            <person name="Wu G.A."/>
            <person name="Ha C.M."/>
            <person name="Edsinger-Gonzales E."/>
            <person name="Grimwood J."/>
            <person name="Schmutz J."/>
            <person name="Rabbi I.Y."/>
            <person name="Egesi C."/>
            <person name="Nauluvula P."/>
            <person name="Lebot V."/>
            <person name="Ndunguru J."/>
            <person name="Mkamilo G."/>
            <person name="Bart R.S."/>
            <person name="Setter T.L."/>
            <person name="Gleadow R.M."/>
            <person name="Kulakow P."/>
            <person name="Ferguson M.E."/>
            <person name="Rounsley S."/>
            <person name="Rokhsar D.S."/>
        </authorList>
    </citation>
    <scope>NUCLEOTIDE SEQUENCE [LARGE SCALE GENOMIC DNA]</scope>
    <source>
        <strain evidence="2">cv. AM560-2</strain>
    </source>
</reference>
<keyword evidence="2" id="KW-1185">Reference proteome</keyword>
<evidence type="ECO:0000313" key="1">
    <source>
        <dbReference type="EMBL" id="KAG8657720.1"/>
    </source>
</evidence>
<gene>
    <name evidence="1" type="ORF">MANES_03G086903v8</name>
</gene>
<evidence type="ECO:0000313" key="2">
    <source>
        <dbReference type="Proteomes" id="UP000091857"/>
    </source>
</evidence>
<protein>
    <submittedName>
        <fullName evidence="1">Uncharacterized protein</fullName>
    </submittedName>
</protein>
<dbReference type="Proteomes" id="UP000091857">
    <property type="component" value="Chromosome 3"/>
</dbReference>
<proteinExistence type="predicted"/>
<accession>A0ACB7HZQ5</accession>
<dbReference type="EMBL" id="CM004389">
    <property type="protein sequence ID" value="KAG8657720.1"/>
    <property type="molecule type" value="Genomic_DNA"/>
</dbReference>
<comment type="caution">
    <text evidence="1">The sequence shown here is derived from an EMBL/GenBank/DDBJ whole genome shotgun (WGS) entry which is preliminary data.</text>
</comment>
<sequence length="332" mass="36978">MAKLILIFLFFIFLITPTSLSCPDDQKQALLQFKSLVFNIINSSSSDYYYSPLGLDSWNSSSDCCYWEMVTCNSRSSSRSVTALDLHSLFPLGPQGPMPVPSSVLSPLSRIKSLMFLDISSNYIVGEIPVDMLANLSRLVHLDLMFNNFSGFIPSQIFHFKYLQYLDISSNFLTGMLSEEVGALKNLRVLKLDYNSLAGNIPGEIGNLTKLQRLSLRGNSFVGRIPSSVLYLKELQELDLRDNALSMEIPANIGELTNLTTLALSNNRLTGGIPSSIQKLNKLQILRLQDNLLAGGIPTWLFDIKSLKELFVGGNNLTWDNNVDLMPKCMLS</sequence>
<name>A0ACB7HZQ5_MANES</name>